<dbReference type="OrthoDB" id="17536at2759"/>
<dbReference type="GO" id="GO:0080129">
    <property type="term" value="P:proteasome core complex assembly"/>
    <property type="evidence" value="ECO:0007669"/>
    <property type="project" value="TreeGrafter"/>
</dbReference>
<dbReference type="GO" id="GO:0005783">
    <property type="term" value="C:endoplasmic reticulum"/>
    <property type="evidence" value="ECO:0007669"/>
    <property type="project" value="InterPro"/>
</dbReference>
<dbReference type="GeneID" id="117575354"/>
<dbReference type="PANTHER" id="PTHR15069:SF1">
    <property type="entry name" value="PROTEASOME ASSEMBLY CHAPERONE 1"/>
    <property type="match status" value="1"/>
</dbReference>
<evidence type="ECO:0000256" key="1">
    <source>
        <dbReference type="ARBA" id="ARBA00005261"/>
    </source>
</evidence>
<reference evidence="5" key="1">
    <citation type="submission" date="2025-08" db="UniProtKB">
        <authorList>
            <consortium name="RefSeq"/>
        </authorList>
    </citation>
    <scope>IDENTIFICATION</scope>
    <source>
        <strain evidence="5">15112-1751.03</strain>
        <tissue evidence="5">Whole Adult</tissue>
    </source>
</reference>
<dbReference type="GO" id="GO:0070628">
    <property type="term" value="F:proteasome binding"/>
    <property type="evidence" value="ECO:0007669"/>
    <property type="project" value="TreeGrafter"/>
</dbReference>
<organism evidence="4 5">
    <name type="scientific">Drosophila albomicans</name>
    <name type="common">Fruit fly</name>
    <dbReference type="NCBI Taxonomy" id="7291"/>
    <lineage>
        <taxon>Eukaryota</taxon>
        <taxon>Metazoa</taxon>
        <taxon>Ecdysozoa</taxon>
        <taxon>Arthropoda</taxon>
        <taxon>Hexapoda</taxon>
        <taxon>Insecta</taxon>
        <taxon>Pterygota</taxon>
        <taxon>Neoptera</taxon>
        <taxon>Endopterygota</taxon>
        <taxon>Diptera</taxon>
        <taxon>Brachycera</taxon>
        <taxon>Muscomorpha</taxon>
        <taxon>Ephydroidea</taxon>
        <taxon>Drosophilidae</taxon>
        <taxon>Drosophila</taxon>
    </lineage>
</organism>
<name>A0A6P8XVR1_DROAB</name>
<dbReference type="AlphaFoldDB" id="A0A6P8XVR1"/>
<proteinExistence type="inferred from homology"/>
<evidence type="ECO:0000313" key="4">
    <source>
        <dbReference type="Proteomes" id="UP000515160"/>
    </source>
</evidence>
<dbReference type="InterPro" id="IPR016565">
    <property type="entry name" value="Proteasome_assmbl_chp_1"/>
</dbReference>
<sequence>MSCPGFGEVNIPSSRAFWDDCEEDEFDNVEPASQLHLNFNEGESEAPIASELFVLVEGPQITEFCNALLLQDAKNICSIPAKSSSLHLNAAKGHLLATLEEDFNNSGEIAELLLPYAQLAKKVLTITVKPKMEYKSEDINRYCNEVAIVHSIGGPSGDKTISQLEAPNFISGVAAGVASWRQQMQLPFNSYVVYVDKLPIDGVTAGPLIKLLQQSGVQCSDRYVPKPKPSSYLYS</sequence>
<evidence type="ECO:0000313" key="5">
    <source>
        <dbReference type="RefSeq" id="XP_034115410.1"/>
    </source>
</evidence>
<accession>A0A6P8XVR1</accession>
<evidence type="ECO:0000256" key="3">
    <source>
        <dbReference type="ARBA" id="ARBA00023186"/>
    </source>
</evidence>
<keyword evidence="3" id="KW-0143">Chaperone</keyword>
<evidence type="ECO:0000256" key="2">
    <source>
        <dbReference type="ARBA" id="ARBA00019180"/>
    </source>
</evidence>
<protein>
    <recommendedName>
        <fullName evidence="2">Proteasome assembly chaperone 1</fullName>
    </recommendedName>
</protein>
<dbReference type="RefSeq" id="XP_034115410.1">
    <property type="nucleotide sequence ID" value="XM_034259519.2"/>
</dbReference>
<gene>
    <name evidence="5" type="primary">LOC117575354</name>
</gene>
<comment type="similarity">
    <text evidence="1">Belongs to the PSMG1 family.</text>
</comment>
<dbReference type="CTD" id="8624"/>
<keyword evidence="4" id="KW-1185">Reference proteome</keyword>
<dbReference type="PANTHER" id="PTHR15069">
    <property type="entry name" value="PROTEASOME ASSEMBLY CHAPERONE 1"/>
    <property type="match status" value="1"/>
</dbReference>
<dbReference type="Proteomes" id="UP000515160">
    <property type="component" value="Chromosome 2R"/>
</dbReference>